<protein>
    <submittedName>
        <fullName evidence="2">Lysophospholipase</fullName>
    </submittedName>
</protein>
<sequence>MSEASSVASSSVWFLQSRGARIAVRDWAPPALVPPRGVVVLVHGLGEHSGRYEALARQLVSWGFVVRGYDHYGHGRSDGPRGGLDHEARLVDDLALVLNDTITRTEIGVPLILLGHSLGGLVAANAVARERAKVDALVLSSPALDPGLSGFQKMLLGTLPRIVPNLRVDNGLKLQYLSHDASVIEAYRSDPLCHRKVAARLARFIADAGAETLQKAARWSTPTLLLWAGDDHLVSPAGSRGFAAAAPKNVVRAREFETLYHELFNETPALAEPVLGALRHWLDARHPHEVSAPIPVIA</sequence>
<reference evidence="2 3" key="1">
    <citation type="submission" date="2020-08" db="EMBL/GenBank/DDBJ databases">
        <title>Genome sequence of Diaphorobacter ruginosibacter DSM 27467T.</title>
        <authorList>
            <person name="Hyun D.-W."/>
            <person name="Bae J.-W."/>
        </authorList>
    </citation>
    <scope>NUCLEOTIDE SEQUENCE [LARGE SCALE GENOMIC DNA]</scope>
    <source>
        <strain evidence="2 3">DSM 27467</strain>
    </source>
</reference>
<dbReference type="AlphaFoldDB" id="A0A7G9RMW8"/>
<dbReference type="Pfam" id="PF12146">
    <property type="entry name" value="Hydrolase_4"/>
    <property type="match status" value="1"/>
</dbReference>
<feature type="domain" description="Serine aminopeptidase S33" evidence="1">
    <location>
        <begin position="34"/>
        <end position="267"/>
    </location>
</feature>
<dbReference type="RefSeq" id="WP_187597208.1">
    <property type="nucleotide sequence ID" value="NZ_CP060714.1"/>
</dbReference>
<dbReference type="SUPFAM" id="SSF53474">
    <property type="entry name" value="alpha/beta-Hydrolases"/>
    <property type="match status" value="1"/>
</dbReference>
<dbReference type="InterPro" id="IPR051044">
    <property type="entry name" value="MAG_DAG_Lipase"/>
</dbReference>
<evidence type="ECO:0000313" key="2">
    <source>
        <dbReference type="EMBL" id="QNN56943.1"/>
    </source>
</evidence>
<proteinExistence type="predicted"/>
<evidence type="ECO:0000259" key="1">
    <source>
        <dbReference type="Pfam" id="PF12146"/>
    </source>
</evidence>
<organism evidence="2 3">
    <name type="scientific">Diaphorobacter ruginosibacter</name>
    <dbReference type="NCBI Taxonomy" id="1715720"/>
    <lineage>
        <taxon>Bacteria</taxon>
        <taxon>Pseudomonadati</taxon>
        <taxon>Pseudomonadota</taxon>
        <taxon>Betaproteobacteria</taxon>
        <taxon>Burkholderiales</taxon>
        <taxon>Comamonadaceae</taxon>
        <taxon>Diaphorobacter</taxon>
    </lineage>
</organism>
<dbReference type="Proteomes" id="UP000515811">
    <property type="component" value="Chromosome"/>
</dbReference>
<accession>A0A7G9RMW8</accession>
<dbReference type="KEGG" id="drg:H9K76_21015"/>
<name>A0A7G9RMW8_9BURK</name>
<dbReference type="EMBL" id="CP060714">
    <property type="protein sequence ID" value="QNN56943.1"/>
    <property type="molecule type" value="Genomic_DNA"/>
</dbReference>
<dbReference type="Gene3D" id="3.40.50.1820">
    <property type="entry name" value="alpha/beta hydrolase"/>
    <property type="match status" value="1"/>
</dbReference>
<dbReference type="InterPro" id="IPR022742">
    <property type="entry name" value="Hydrolase_4"/>
</dbReference>
<keyword evidence="3" id="KW-1185">Reference proteome</keyword>
<evidence type="ECO:0000313" key="3">
    <source>
        <dbReference type="Proteomes" id="UP000515811"/>
    </source>
</evidence>
<dbReference type="PANTHER" id="PTHR11614">
    <property type="entry name" value="PHOSPHOLIPASE-RELATED"/>
    <property type="match status" value="1"/>
</dbReference>
<gene>
    <name evidence="2" type="ORF">H9K76_21015</name>
</gene>
<dbReference type="InterPro" id="IPR029058">
    <property type="entry name" value="AB_hydrolase_fold"/>
</dbReference>